<dbReference type="STRING" id="137246.A0A401T7S6"/>
<protein>
    <submittedName>
        <fullName evidence="8">Uncharacterized protein</fullName>
    </submittedName>
</protein>
<proteinExistence type="inferred from homology"/>
<dbReference type="AlphaFoldDB" id="A0A401T7S6"/>
<reference evidence="8 9" key="1">
    <citation type="journal article" date="2018" name="Nat. Ecol. Evol.">
        <title>Shark genomes provide insights into elasmobranch evolution and the origin of vertebrates.</title>
        <authorList>
            <person name="Hara Y"/>
            <person name="Yamaguchi K"/>
            <person name="Onimaru K"/>
            <person name="Kadota M"/>
            <person name="Koyanagi M"/>
            <person name="Keeley SD"/>
            <person name="Tatsumi K"/>
            <person name="Tanaka K"/>
            <person name="Motone F"/>
            <person name="Kageyama Y"/>
            <person name="Nozu R"/>
            <person name="Adachi N"/>
            <person name="Nishimura O"/>
            <person name="Nakagawa R"/>
            <person name="Tanegashima C"/>
            <person name="Kiyatake I"/>
            <person name="Matsumoto R"/>
            <person name="Murakumo K"/>
            <person name="Nishida K"/>
            <person name="Terakita A"/>
            <person name="Kuratani S"/>
            <person name="Sato K"/>
            <person name="Hyodo S Kuraku.S."/>
        </authorList>
    </citation>
    <scope>NUCLEOTIDE SEQUENCE [LARGE SCALE GENOMIC DNA]</scope>
</reference>
<organism evidence="8 9">
    <name type="scientific">Chiloscyllium punctatum</name>
    <name type="common">Brownbanded bambooshark</name>
    <name type="synonym">Hemiscyllium punctatum</name>
    <dbReference type="NCBI Taxonomy" id="137246"/>
    <lineage>
        <taxon>Eukaryota</taxon>
        <taxon>Metazoa</taxon>
        <taxon>Chordata</taxon>
        <taxon>Craniata</taxon>
        <taxon>Vertebrata</taxon>
        <taxon>Chondrichthyes</taxon>
        <taxon>Elasmobranchii</taxon>
        <taxon>Galeomorphii</taxon>
        <taxon>Galeoidea</taxon>
        <taxon>Orectolobiformes</taxon>
        <taxon>Hemiscylliidae</taxon>
        <taxon>Chiloscyllium</taxon>
    </lineage>
</organism>
<comment type="similarity">
    <text evidence="3">Belongs to the ODF2 family.</text>
</comment>
<dbReference type="OrthoDB" id="9948429at2759"/>
<dbReference type="PANTHER" id="PTHR23162">
    <property type="entry name" value="OUTER DENSE FIBER OF SPERM TAILS 2"/>
    <property type="match status" value="1"/>
</dbReference>
<keyword evidence="6" id="KW-0206">Cytoskeleton</keyword>
<evidence type="ECO:0000313" key="9">
    <source>
        <dbReference type="Proteomes" id="UP000287033"/>
    </source>
</evidence>
<dbReference type="GO" id="GO:0036064">
    <property type="term" value="C:ciliary basal body"/>
    <property type="evidence" value="ECO:0007669"/>
    <property type="project" value="TreeGrafter"/>
</dbReference>
<dbReference type="GO" id="GO:0005814">
    <property type="term" value="C:centriole"/>
    <property type="evidence" value="ECO:0007669"/>
    <property type="project" value="UniProtKB-SubCell"/>
</dbReference>
<dbReference type="PANTHER" id="PTHR23162:SF7">
    <property type="entry name" value="PROTEIN BCAP"/>
    <property type="match status" value="1"/>
</dbReference>
<name>A0A401T7S6_CHIPU</name>
<comment type="subcellular location">
    <subcellularLocation>
        <location evidence="2">Cell projection</location>
        <location evidence="2">Cilium</location>
    </subcellularLocation>
    <subcellularLocation>
        <location evidence="1">Cytoplasm</location>
        <location evidence="1">Cytoskeleton</location>
        <location evidence="1">Microtubule organizing center</location>
        <location evidence="1">Centrosome</location>
        <location evidence="1">Centriole</location>
    </subcellularLocation>
</comment>
<comment type="caution">
    <text evidence="8">The sequence shown here is derived from an EMBL/GenBank/DDBJ whole genome shotgun (WGS) entry which is preliminary data.</text>
</comment>
<evidence type="ECO:0000256" key="6">
    <source>
        <dbReference type="ARBA" id="ARBA00023212"/>
    </source>
</evidence>
<evidence type="ECO:0000256" key="3">
    <source>
        <dbReference type="ARBA" id="ARBA00009316"/>
    </source>
</evidence>
<evidence type="ECO:0000313" key="8">
    <source>
        <dbReference type="EMBL" id="GCC38657.1"/>
    </source>
</evidence>
<evidence type="ECO:0000256" key="1">
    <source>
        <dbReference type="ARBA" id="ARBA00004114"/>
    </source>
</evidence>
<dbReference type="OMA" id="RSEKTCA"/>
<feature type="coiled-coil region" evidence="7">
    <location>
        <begin position="40"/>
        <end position="123"/>
    </location>
</feature>
<keyword evidence="4" id="KW-0963">Cytoplasm</keyword>
<evidence type="ECO:0000256" key="7">
    <source>
        <dbReference type="SAM" id="Coils"/>
    </source>
</evidence>
<dbReference type="Proteomes" id="UP000287033">
    <property type="component" value="Unassembled WGS sequence"/>
</dbReference>
<dbReference type="InterPro" id="IPR026099">
    <property type="entry name" value="Odf2-rel"/>
</dbReference>
<gene>
    <name evidence="8" type="ORF">chiPu_0017172</name>
</gene>
<keyword evidence="5 7" id="KW-0175">Coiled coil</keyword>
<keyword evidence="9" id="KW-1185">Reference proteome</keyword>
<dbReference type="GO" id="GO:1902018">
    <property type="term" value="P:negative regulation of cilium assembly"/>
    <property type="evidence" value="ECO:0007669"/>
    <property type="project" value="TreeGrafter"/>
</dbReference>
<feature type="non-terminal residue" evidence="8">
    <location>
        <position position="1"/>
    </location>
</feature>
<sequence length="485" mass="55910">GFSGFTADKNMFLEKLENFKIASQKLQFLFREGWISKPCVDCTNRQIEVLTQKLTRCETENIHLKRKLQHVEKNAKEALALCQMEKVNSCFVKQLSKSVEATQARLQEQLRNKDGRNKRMSNQILKFEGTVTGHKLQIAHLKSQLLALKDQLAMDKEVLKKATRAQRKRAERFEAAVEELNSQFKDKDLKLREVRLAVETQKKQNDLVSAVKAQLETKVFSLSHQVASLEEQLQRATERGRSTSHELLSVLHNSNLENSNLKLENAQLKALVTAVEEDASVMSADLDQLKAKAEQQKDVDMLYETQADDQNFQLELSSEKVESLSDEKQKLQLALDVLSRRLKEVNFQNQELTETMAKQEEALLLSKSQLEEKTRESAALSRQLETALHDVTEKVREVKDQTEAQEHALQSKLHSLELELNRKTKELQQLQWNKNNAERSHEAHLQELRLSLEQSESENQSIQSYMRFLKLSYTIMFGDNSITEH</sequence>
<dbReference type="GO" id="GO:0005813">
    <property type="term" value="C:centrosome"/>
    <property type="evidence" value="ECO:0007669"/>
    <property type="project" value="TreeGrafter"/>
</dbReference>
<evidence type="ECO:0000256" key="5">
    <source>
        <dbReference type="ARBA" id="ARBA00023054"/>
    </source>
</evidence>
<dbReference type="EMBL" id="BEZZ01001224">
    <property type="protein sequence ID" value="GCC38657.1"/>
    <property type="molecule type" value="Genomic_DNA"/>
</dbReference>
<evidence type="ECO:0000256" key="4">
    <source>
        <dbReference type="ARBA" id="ARBA00022490"/>
    </source>
</evidence>
<evidence type="ECO:0000256" key="2">
    <source>
        <dbReference type="ARBA" id="ARBA00004138"/>
    </source>
</evidence>
<feature type="coiled-coil region" evidence="7">
    <location>
        <begin position="163"/>
        <end position="458"/>
    </location>
</feature>
<accession>A0A401T7S6</accession>